<gene>
    <name evidence="5" type="ORF">N781_06090</name>
</gene>
<evidence type="ECO:0000256" key="3">
    <source>
        <dbReference type="ARBA" id="ARBA00022679"/>
    </source>
</evidence>
<dbReference type="InterPro" id="IPR002213">
    <property type="entry name" value="UDP_glucos_trans"/>
</dbReference>
<proteinExistence type="inferred from homology"/>
<reference evidence="5 6" key="1">
    <citation type="submission" date="2013-08" db="EMBL/GenBank/DDBJ databases">
        <authorList>
            <person name="Huang J."/>
            <person name="Wang G."/>
        </authorList>
    </citation>
    <scope>NUCLEOTIDE SEQUENCE [LARGE SCALE GENOMIC DNA]</scope>
    <source>
        <strain evidence="5 6">JSM 076056</strain>
    </source>
</reference>
<keyword evidence="2" id="KW-0328">Glycosyltransferase</keyword>
<accession>A0A0A5GCQ2</accession>
<dbReference type="InterPro" id="IPR035595">
    <property type="entry name" value="UDP_glycos_trans_CS"/>
</dbReference>
<dbReference type="RefSeq" id="WP_026801100.1">
    <property type="nucleotide sequence ID" value="NZ_AULI01000012.1"/>
</dbReference>
<keyword evidence="6" id="KW-1185">Reference proteome</keyword>
<evidence type="ECO:0000313" key="5">
    <source>
        <dbReference type="EMBL" id="KGX90961.1"/>
    </source>
</evidence>
<dbReference type="FunFam" id="3.40.50.2000:FF:000072">
    <property type="entry name" value="Glycosyl transferase"/>
    <property type="match status" value="1"/>
</dbReference>
<dbReference type="CDD" id="cd03784">
    <property type="entry name" value="GT1_Gtf-like"/>
    <property type="match status" value="1"/>
</dbReference>
<dbReference type="PANTHER" id="PTHR48043">
    <property type="entry name" value="EG:EG0003.4 PROTEIN-RELATED"/>
    <property type="match status" value="1"/>
</dbReference>
<evidence type="ECO:0000313" key="6">
    <source>
        <dbReference type="Proteomes" id="UP000030528"/>
    </source>
</evidence>
<keyword evidence="3" id="KW-0808">Transferase</keyword>
<dbReference type="AlphaFoldDB" id="A0A0A5GCQ2"/>
<dbReference type="InterPro" id="IPR050271">
    <property type="entry name" value="UDP-glycosyltransferase"/>
</dbReference>
<dbReference type="PROSITE" id="PS00375">
    <property type="entry name" value="UDPGT"/>
    <property type="match status" value="1"/>
</dbReference>
<sequence length="377" mass="42161">MNIYFIMVPAFGHTNPTLPLAKELLNRGHDVTYYTVPSLKESVESNGARAVVLQTAEDPADTISNRDGAPNEEDLQGHMMHMFVENQAVTNEVMNHLEQEEVDVIVYDPMSAWGKAVVLTTQAKTVSFNTSFAINEEILTEIAGTFSFPEQVARKIFLSTGDENIVPVPYSFQPWNHYVGDEYTFVGPLASKRKQQEDEELRQLFKEKEKIVYISLGSVVSNREFYHKCIRALANEQYHVVLKIGGSTQIEDLGELPRNITVKRFVPQLQVLENADVFLTHGGFNSTMEALEFGVPLIVAPHMADQPLIAQQVESLRLGVKIDANRISEEALRTCIHSMLHGGYSTESMMTMKDEIARSGGIPLAVSIIESRKKESS</sequence>
<dbReference type="eggNOG" id="COG1819">
    <property type="taxonomic scope" value="Bacteria"/>
</dbReference>
<comment type="caution">
    <text evidence="5">The sequence shown here is derived from an EMBL/GenBank/DDBJ whole genome shotgun (WGS) entry which is preliminary data.</text>
</comment>
<dbReference type="GO" id="GO:0008194">
    <property type="term" value="F:UDP-glycosyltransferase activity"/>
    <property type="evidence" value="ECO:0007669"/>
    <property type="project" value="InterPro"/>
</dbReference>
<protein>
    <recommendedName>
        <fullName evidence="4">Erythromycin biosynthesis protein CIII-like C-terminal domain-containing protein</fullName>
    </recommendedName>
</protein>
<evidence type="ECO:0000256" key="1">
    <source>
        <dbReference type="ARBA" id="ARBA00009995"/>
    </source>
</evidence>
<dbReference type="Gene3D" id="3.40.50.2000">
    <property type="entry name" value="Glycogen Phosphorylase B"/>
    <property type="match status" value="2"/>
</dbReference>
<name>A0A0A5GCQ2_9BACI</name>
<feature type="domain" description="Erythromycin biosynthesis protein CIII-like C-terminal" evidence="4">
    <location>
        <begin position="238"/>
        <end position="357"/>
    </location>
</feature>
<evidence type="ECO:0000259" key="4">
    <source>
        <dbReference type="Pfam" id="PF06722"/>
    </source>
</evidence>
<organism evidence="5 6">
    <name type="scientific">Pontibacillus halophilus JSM 076056 = DSM 19796</name>
    <dbReference type="NCBI Taxonomy" id="1385510"/>
    <lineage>
        <taxon>Bacteria</taxon>
        <taxon>Bacillati</taxon>
        <taxon>Bacillota</taxon>
        <taxon>Bacilli</taxon>
        <taxon>Bacillales</taxon>
        <taxon>Bacillaceae</taxon>
        <taxon>Pontibacillus</taxon>
    </lineage>
</organism>
<dbReference type="GO" id="GO:0016758">
    <property type="term" value="F:hexosyltransferase activity"/>
    <property type="evidence" value="ECO:0007669"/>
    <property type="project" value="UniProtKB-ARBA"/>
</dbReference>
<dbReference type="Pfam" id="PF06722">
    <property type="entry name" value="EryCIII-like_C"/>
    <property type="match status" value="1"/>
</dbReference>
<dbReference type="InterPro" id="IPR010610">
    <property type="entry name" value="EryCIII-like_C"/>
</dbReference>
<dbReference type="PANTHER" id="PTHR48043:SF145">
    <property type="entry name" value="FI06409P-RELATED"/>
    <property type="match status" value="1"/>
</dbReference>
<comment type="similarity">
    <text evidence="1">Belongs to the UDP-glycosyltransferase family.</text>
</comment>
<evidence type="ECO:0000256" key="2">
    <source>
        <dbReference type="ARBA" id="ARBA00022676"/>
    </source>
</evidence>
<dbReference type="OrthoDB" id="6620093at2"/>
<dbReference type="STRING" id="1385510.GCA_000425205_02799"/>
<dbReference type="SUPFAM" id="SSF53756">
    <property type="entry name" value="UDP-Glycosyltransferase/glycogen phosphorylase"/>
    <property type="match status" value="1"/>
</dbReference>
<dbReference type="EMBL" id="AVPE01000012">
    <property type="protein sequence ID" value="KGX90961.1"/>
    <property type="molecule type" value="Genomic_DNA"/>
</dbReference>
<dbReference type="Proteomes" id="UP000030528">
    <property type="component" value="Unassembled WGS sequence"/>
</dbReference>